<evidence type="ECO:0000313" key="1">
    <source>
        <dbReference type="EMBL" id="HIZ47958.1"/>
    </source>
</evidence>
<name>A0A9D2F254_9FIRM</name>
<organism evidence="1 2">
    <name type="scientific">Candidatus Gemmiger excrementavium</name>
    <dbReference type="NCBI Taxonomy" id="2838608"/>
    <lineage>
        <taxon>Bacteria</taxon>
        <taxon>Bacillati</taxon>
        <taxon>Bacillota</taxon>
        <taxon>Clostridia</taxon>
        <taxon>Eubacteriales</taxon>
        <taxon>Gemmiger</taxon>
    </lineage>
</organism>
<proteinExistence type="predicted"/>
<protein>
    <recommendedName>
        <fullName evidence="3">Plasmid segregation centromere-binding protein ParR</fullName>
    </recommendedName>
</protein>
<gene>
    <name evidence="1" type="ORF">H9810_04490</name>
</gene>
<dbReference type="EMBL" id="DXBO01000059">
    <property type="protein sequence ID" value="HIZ47958.1"/>
    <property type="molecule type" value="Genomic_DNA"/>
</dbReference>
<reference evidence="1" key="1">
    <citation type="journal article" date="2021" name="PeerJ">
        <title>Extensive microbial diversity within the chicken gut microbiome revealed by metagenomics and culture.</title>
        <authorList>
            <person name="Gilroy R."/>
            <person name="Ravi A."/>
            <person name="Getino M."/>
            <person name="Pursley I."/>
            <person name="Horton D.L."/>
            <person name="Alikhan N.F."/>
            <person name="Baker D."/>
            <person name="Gharbi K."/>
            <person name="Hall N."/>
            <person name="Watson M."/>
            <person name="Adriaenssens E.M."/>
            <person name="Foster-Nyarko E."/>
            <person name="Jarju S."/>
            <person name="Secka A."/>
            <person name="Antonio M."/>
            <person name="Oren A."/>
            <person name="Chaudhuri R.R."/>
            <person name="La Ragione R."/>
            <person name="Hildebrand F."/>
            <person name="Pallen M.J."/>
        </authorList>
    </citation>
    <scope>NUCLEOTIDE SEQUENCE</scope>
    <source>
        <strain evidence="1">3436</strain>
    </source>
</reference>
<evidence type="ECO:0000313" key="2">
    <source>
        <dbReference type="Proteomes" id="UP000824031"/>
    </source>
</evidence>
<dbReference type="AlphaFoldDB" id="A0A9D2F254"/>
<reference evidence="1" key="2">
    <citation type="submission" date="2021-04" db="EMBL/GenBank/DDBJ databases">
        <authorList>
            <person name="Gilroy R."/>
        </authorList>
    </citation>
    <scope>NUCLEOTIDE SEQUENCE</scope>
    <source>
        <strain evidence="1">3436</strain>
    </source>
</reference>
<comment type="caution">
    <text evidence="1">The sequence shown here is derived from an EMBL/GenBank/DDBJ whole genome shotgun (WGS) entry which is preliminary data.</text>
</comment>
<accession>A0A9D2F254</accession>
<evidence type="ECO:0008006" key="3">
    <source>
        <dbReference type="Google" id="ProtNLM"/>
    </source>
</evidence>
<dbReference type="Proteomes" id="UP000824031">
    <property type="component" value="Unassembled WGS sequence"/>
</dbReference>
<sequence length="137" mass="14507">MGGKKQPGRFTIQFNAADPQQRQVIELLNQQGRRKAVFLTCAVLAYCGQGAAPVIPPPSLEPAMIEQIVQKVLRQNVPAAPTQKEVAGALAPAGCSRDETAFQPPCASAASSLPADDPDLPDPDLAAICDTIDAFRR</sequence>